<dbReference type="AlphaFoldDB" id="A0A0V7ZH92"/>
<sequence>MKNYIDNSLQMRFKIILVFIFGFLLCESITNKAKGNEVNIPQEYFERLEEDSKIIKNIQIKFVNTDGLTKDKKGQPITGRTQKDFIIDNLILKTGDRFSEKLLKTDLRRLRKFESFDQVKVSLQEDETGVKITFFLKESSTPSWMFGGGNSGDIGIYGQIGYRDVNINGLNDKLKTELQVSGKDIQFNGEFTKRYSLGKPNHLGYRIAAFRQRNFSETFSDDIRLQDGSTAREGRFGASVALLRSFNDWDGALGLNYSRISLRNSDYQVARVDSTNSPLSVSGTGIDDLVTLSLQVTQDKRDRRDYPTQGSILSLSTEQAIPIGLGKIKSNRLRANYIRYLPIKFIGSRGSSKNTEMLAVNLQTGTIIGTFSPADSFNLGGLNSVRGYDNGKVASARSYGLASVEYRFPIFRSVGGVVFTDFATDFGSSGSVLGEPGVKRGKPGSGFGYGVGLRVLSPFGLLRGDLGINDEGDMRFEVTTGQRF</sequence>
<accession>A0A0V7ZH92</accession>
<dbReference type="PANTHER" id="PTHR12815:SF47">
    <property type="entry name" value="TRANSLOCATION AND ASSEMBLY MODULE SUBUNIT TAMA"/>
    <property type="match status" value="1"/>
</dbReference>
<feature type="domain" description="Bacterial surface antigen (D15)" evidence="6">
    <location>
        <begin position="166"/>
        <end position="484"/>
    </location>
</feature>
<keyword evidence="5" id="KW-0998">Cell outer membrane</keyword>
<dbReference type="EMBL" id="LMTZ01000130">
    <property type="protein sequence ID" value="KST63880.1"/>
    <property type="molecule type" value="Genomic_DNA"/>
</dbReference>
<evidence type="ECO:0000259" key="6">
    <source>
        <dbReference type="Pfam" id="PF01103"/>
    </source>
</evidence>
<keyword evidence="2" id="KW-0812">Transmembrane</keyword>
<name>A0A0V7ZH92_9CYAN</name>
<dbReference type="RefSeq" id="WP_058184237.1">
    <property type="nucleotide sequence ID" value="NZ_LMTZ01000126.1"/>
</dbReference>
<protein>
    <recommendedName>
        <fullName evidence="6">Bacterial surface antigen (D15) domain-containing protein</fullName>
    </recommendedName>
</protein>
<proteinExistence type="predicted"/>
<dbReference type="InterPro" id="IPR000184">
    <property type="entry name" value="Bac_surfAg_D15"/>
</dbReference>
<comment type="subcellular location">
    <subcellularLocation>
        <location evidence="1">Membrane</location>
    </subcellularLocation>
</comment>
<evidence type="ECO:0000256" key="4">
    <source>
        <dbReference type="ARBA" id="ARBA00023136"/>
    </source>
</evidence>
<dbReference type="PANTHER" id="PTHR12815">
    <property type="entry name" value="SORTING AND ASSEMBLY MACHINERY SAMM50 PROTEIN FAMILY MEMBER"/>
    <property type="match status" value="1"/>
</dbReference>
<evidence type="ECO:0000256" key="1">
    <source>
        <dbReference type="ARBA" id="ARBA00004370"/>
    </source>
</evidence>
<organism evidence="7 9">
    <name type="scientific">Mastigocoleus testarum BC008</name>
    <dbReference type="NCBI Taxonomy" id="371196"/>
    <lineage>
        <taxon>Bacteria</taxon>
        <taxon>Bacillati</taxon>
        <taxon>Cyanobacteriota</taxon>
        <taxon>Cyanophyceae</taxon>
        <taxon>Nostocales</taxon>
        <taxon>Hapalosiphonaceae</taxon>
        <taxon>Mastigocoleus</taxon>
    </lineage>
</organism>
<evidence type="ECO:0000313" key="9">
    <source>
        <dbReference type="Proteomes" id="UP000053372"/>
    </source>
</evidence>
<dbReference type="EMBL" id="LMTZ01000126">
    <property type="protein sequence ID" value="KST64215.1"/>
    <property type="molecule type" value="Genomic_DNA"/>
</dbReference>
<evidence type="ECO:0000256" key="2">
    <source>
        <dbReference type="ARBA" id="ARBA00022692"/>
    </source>
</evidence>
<keyword evidence="3" id="KW-0732">Signal</keyword>
<keyword evidence="4" id="KW-0472">Membrane</keyword>
<comment type="caution">
    <text evidence="7">The sequence shown here is derived from an EMBL/GenBank/DDBJ whole genome shotgun (WGS) entry which is preliminary data.</text>
</comment>
<reference evidence="7 9" key="1">
    <citation type="journal article" date="2015" name="Genome Announc.">
        <title>Draft Genome of the Euendolithic (true boring) Cyanobacterium Mastigocoleus testarum strain BC008.</title>
        <authorList>
            <person name="Guida B.S."/>
            <person name="Garcia-Pichel F."/>
        </authorList>
    </citation>
    <scope>NUCLEOTIDE SEQUENCE [LARGE SCALE GENOMIC DNA]</scope>
    <source>
        <strain evidence="7 9">BC008</strain>
    </source>
</reference>
<dbReference type="Gene3D" id="3.10.20.310">
    <property type="entry name" value="membrane protein fhac"/>
    <property type="match status" value="1"/>
</dbReference>
<evidence type="ECO:0000313" key="7">
    <source>
        <dbReference type="EMBL" id="KST63880.1"/>
    </source>
</evidence>
<gene>
    <name evidence="7" type="ORF">BC008_15615</name>
    <name evidence="8" type="ORF">BC008_16390</name>
</gene>
<evidence type="ECO:0000313" key="8">
    <source>
        <dbReference type="EMBL" id="KST64215.1"/>
    </source>
</evidence>
<dbReference type="Gene3D" id="2.40.160.50">
    <property type="entry name" value="membrane protein fhac: a member of the omp85/tpsb transporter family"/>
    <property type="match status" value="1"/>
</dbReference>
<evidence type="ECO:0000256" key="5">
    <source>
        <dbReference type="ARBA" id="ARBA00023237"/>
    </source>
</evidence>
<keyword evidence="9" id="KW-1185">Reference proteome</keyword>
<dbReference type="InterPro" id="IPR039910">
    <property type="entry name" value="D15-like"/>
</dbReference>
<evidence type="ECO:0000256" key="3">
    <source>
        <dbReference type="ARBA" id="ARBA00022729"/>
    </source>
</evidence>
<dbReference type="Pfam" id="PF01103">
    <property type="entry name" value="Omp85"/>
    <property type="match status" value="1"/>
</dbReference>
<dbReference type="GO" id="GO:0019867">
    <property type="term" value="C:outer membrane"/>
    <property type="evidence" value="ECO:0007669"/>
    <property type="project" value="InterPro"/>
</dbReference>
<dbReference type="Proteomes" id="UP000053372">
    <property type="component" value="Unassembled WGS sequence"/>
</dbReference>